<dbReference type="InterPro" id="IPR012337">
    <property type="entry name" value="RNaseH-like_sf"/>
</dbReference>
<reference evidence="2" key="1">
    <citation type="submission" date="2023-03" db="EMBL/GenBank/DDBJ databases">
        <title>Massive genome expansion in bonnet fungi (Mycena s.s.) driven by repeated elements and novel gene families across ecological guilds.</title>
        <authorList>
            <consortium name="Lawrence Berkeley National Laboratory"/>
            <person name="Harder C.B."/>
            <person name="Miyauchi S."/>
            <person name="Viragh M."/>
            <person name="Kuo A."/>
            <person name="Thoen E."/>
            <person name="Andreopoulos B."/>
            <person name="Lu D."/>
            <person name="Skrede I."/>
            <person name="Drula E."/>
            <person name="Henrissat B."/>
            <person name="Morin E."/>
            <person name="Kohler A."/>
            <person name="Barry K."/>
            <person name="LaButti K."/>
            <person name="Morin E."/>
            <person name="Salamov A."/>
            <person name="Lipzen A."/>
            <person name="Mereny Z."/>
            <person name="Hegedus B."/>
            <person name="Baldrian P."/>
            <person name="Stursova M."/>
            <person name="Weitz H."/>
            <person name="Taylor A."/>
            <person name="Grigoriev I.V."/>
            <person name="Nagy L.G."/>
            <person name="Martin F."/>
            <person name="Kauserud H."/>
        </authorList>
    </citation>
    <scope>NUCLEOTIDE SEQUENCE</scope>
    <source>
        <strain evidence="2">CBHHK002</strain>
    </source>
</reference>
<sequence length="304" mass="33414">LSVQDGWAIWRRLRDASHIASKTCACLTCTDDRRMLGCENPHSCAKAVETRFNSFLPKWDPRLATSADDEEGKENRGDSGVSFVGPKRIKTLTEGFRVFTKHSAVPEQEVCHARREPPTHDLLPIKVWISGATKRNNEGVDRAGAGVWFGQADPRNQSILIPTTTGQTVSNSETIAAILALLEVGPMADIEITSSRHFIQKAMTQQLAKWEDNGWISVPDRLPLQVLAAELKQRTGKTTLGITDEESDSTAKAAAEKASRLVREGCRNQSEVEIPLQVAPEMVLRGAKLSTLTQAVMYAGIKEL</sequence>
<evidence type="ECO:0008006" key="4">
    <source>
        <dbReference type="Google" id="ProtNLM"/>
    </source>
</evidence>
<proteinExistence type="predicted"/>
<dbReference type="Gene3D" id="3.30.420.10">
    <property type="entry name" value="Ribonuclease H-like superfamily/Ribonuclease H"/>
    <property type="match status" value="1"/>
</dbReference>
<accession>A0AAD6ZUI6</accession>
<dbReference type="Proteomes" id="UP001218218">
    <property type="component" value="Unassembled WGS sequence"/>
</dbReference>
<keyword evidence="3" id="KW-1185">Reference proteome</keyword>
<feature type="region of interest" description="Disordered" evidence="1">
    <location>
        <begin position="64"/>
        <end position="84"/>
    </location>
</feature>
<name>A0AAD6ZUI6_9AGAR</name>
<comment type="caution">
    <text evidence="2">The sequence shown here is derived from an EMBL/GenBank/DDBJ whole genome shotgun (WGS) entry which is preliminary data.</text>
</comment>
<dbReference type="InterPro" id="IPR036397">
    <property type="entry name" value="RNaseH_sf"/>
</dbReference>
<feature type="non-terminal residue" evidence="2">
    <location>
        <position position="304"/>
    </location>
</feature>
<dbReference type="SUPFAM" id="SSF53098">
    <property type="entry name" value="Ribonuclease H-like"/>
    <property type="match status" value="1"/>
</dbReference>
<organism evidence="2 3">
    <name type="scientific">Mycena albidolilacea</name>
    <dbReference type="NCBI Taxonomy" id="1033008"/>
    <lineage>
        <taxon>Eukaryota</taxon>
        <taxon>Fungi</taxon>
        <taxon>Dikarya</taxon>
        <taxon>Basidiomycota</taxon>
        <taxon>Agaricomycotina</taxon>
        <taxon>Agaricomycetes</taxon>
        <taxon>Agaricomycetidae</taxon>
        <taxon>Agaricales</taxon>
        <taxon>Marasmiineae</taxon>
        <taxon>Mycenaceae</taxon>
        <taxon>Mycena</taxon>
    </lineage>
</organism>
<evidence type="ECO:0000313" key="3">
    <source>
        <dbReference type="Proteomes" id="UP001218218"/>
    </source>
</evidence>
<dbReference type="EMBL" id="JARIHO010000028">
    <property type="protein sequence ID" value="KAJ7339063.1"/>
    <property type="molecule type" value="Genomic_DNA"/>
</dbReference>
<dbReference type="GO" id="GO:0003676">
    <property type="term" value="F:nucleic acid binding"/>
    <property type="evidence" value="ECO:0007669"/>
    <property type="project" value="InterPro"/>
</dbReference>
<evidence type="ECO:0000256" key="1">
    <source>
        <dbReference type="SAM" id="MobiDB-lite"/>
    </source>
</evidence>
<protein>
    <recommendedName>
        <fullName evidence="4">RNase H type-1 domain-containing protein</fullName>
    </recommendedName>
</protein>
<evidence type="ECO:0000313" key="2">
    <source>
        <dbReference type="EMBL" id="KAJ7339063.1"/>
    </source>
</evidence>
<dbReference type="AlphaFoldDB" id="A0AAD6ZUI6"/>
<feature type="non-terminal residue" evidence="2">
    <location>
        <position position="1"/>
    </location>
</feature>
<gene>
    <name evidence="2" type="ORF">DFH08DRAFT_249935</name>
</gene>